<dbReference type="PANTHER" id="PTHR11472:SF59">
    <property type="entry name" value="ATP-DEPENDENT DNA HELICASE DING"/>
    <property type="match status" value="1"/>
</dbReference>
<dbReference type="GO" id="GO:0043139">
    <property type="term" value="F:5'-3' DNA helicase activity"/>
    <property type="evidence" value="ECO:0007669"/>
    <property type="project" value="UniProtKB-UniRule"/>
</dbReference>
<dbReference type="OrthoDB" id="9805194at2"/>
<evidence type="ECO:0000256" key="2">
    <source>
        <dbReference type="ARBA" id="ARBA00022723"/>
    </source>
</evidence>
<evidence type="ECO:0000256" key="10">
    <source>
        <dbReference type="ARBA" id="ARBA00023235"/>
    </source>
</evidence>
<reference evidence="14 15" key="1">
    <citation type="submission" date="2018-07" db="EMBL/GenBank/DDBJ databases">
        <title>Genomic Encyclopedia of Type Strains, Phase IV (KMG-IV): sequencing the most valuable type-strain genomes for metagenomic binning, comparative biology and taxonomic classification.</title>
        <authorList>
            <person name="Goeker M."/>
        </authorList>
    </citation>
    <scope>NUCLEOTIDE SEQUENCE [LARGE SCALE GENOMIC DNA]</scope>
    <source>
        <strain evidence="14 15">DSM 100911</strain>
    </source>
</reference>
<keyword evidence="8 11" id="KW-0411">Iron-sulfur</keyword>
<feature type="compositionally biased region" description="Low complexity" evidence="12">
    <location>
        <begin position="66"/>
        <end position="76"/>
    </location>
</feature>
<dbReference type="GO" id="GO:0005524">
    <property type="term" value="F:ATP binding"/>
    <property type="evidence" value="ECO:0007669"/>
    <property type="project" value="UniProtKB-UniRule"/>
</dbReference>
<feature type="binding site" evidence="11">
    <location>
        <position position="155"/>
    </location>
    <ligand>
        <name>[4Fe-4S] cluster</name>
        <dbReference type="ChEBI" id="CHEBI:49883"/>
    </ligand>
</feature>
<evidence type="ECO:0000313" key="14">
    <source>
        <dbReference type="EMBL" id="RCX10795.1"/>
    </source>
</evidence>
<dbReference type="Pfam" id="PF06733">
    <property type="entry name" value="DEAD_2"/>
    <property type="match status" value="1"/>
</dbReference>
<comment type="function">
    <text evidence="11">DNA-dependent ATPase and 5'-3' DNA helicase. Unwinds D-loops, R-loops, forked DNA and G-quadruplex DNA.</text>
</comment>
<dbReference type="AlphaFoldDB" id="A0A369ANW0"/>
<dbReference type="PROSITE" id="PS51193">
    <property type="entry name" value="HELICASE_ATP_BIND_2"/>
    <property type="match status" value="1"/>
</dbReference>
<dbReference type="InterPro" id="IPR014013">
    <property type="entry name" value="Helic_SF1/SF2_ATP-bd_DinG/Rad3"/>
</dbReference>
<evidence type="ECO:0000256" key="6">
    <source>
        <dbReference type="ARBA" id="ARBA00022840"/>
    </source>
</evidence>
<dbReference type="InterPro" id="IPR045028">
    <property type="entry name" value="DinG/Rad3-like"/>
</dbReference>
<proteinExistence type="inferred from homology"/>
<evidence type="ECO:0000256" key="1">
    <source>
        <dbReference type="ARBA" id="ARBA00022485"/>
    </source>
</evidence>
<keyword evidence="3 11" id="KW-0547">Nucleotide-binding</keyword>
<evidence type="ECO:0000259" key="13">
    <source>
        <dbReference type="PROSITE" id="PS51193"/>
    </source>
</evidence>
<dbReference type="InterPro" id="IPR039000">
    <property type="entry name" value="DinG_proteobact"/>
</dbReference>
<dbReference type="GO" id="GO:0051539">
    <property type="term" value="F:4 iron, 4 sulfur cluster binding"/>
    <property type="evidence" value="ECO:0007669"/>
    <property type="project" value="UniProtKB-UniRule"/>
</dbReference>
<dbReference type="GO" id="GO:0003677">
    <property type="term" value="F:DNA binding"/>
    <property type="evidence" value="ECO:0007669"/>
    <property type="project" value="UniProtKB-UniRule"/>
</dbReference>
<feature type="domain" description="Helicase ATP-binding" evidence="13">
    <location>
        <begin position="16"/>
        <end position="349"/>
    </location>
</feature>
<comment type="similarity">
    <text evidence="11">Belongs to the helicase family. DinG subfamily. Type 1 sub-subfamily.</text>
</comment>
<gene>
    <name evidence="11" type="primary">dinG</name>
    <name evidence="14" type="ORF">DFR45_102197</name>
</gene>
<dbReference type="Proteomes" id="UP000252174">
    <property type="component" value="Unassembled WGS sequence"/>
</dbReference>
<dbReference type="PANTHER" id="PTHR11472">
    <property type="entry name" value="DNA REPAIR DEAD HELICASE RAD3/XP-D SUBFAMILY MEMBER"/>
    <property type="match status" value="1"/>
</dbReference>
<comment type="cofactor">
    <cofactor evidence="11">
        <name>[4Fe-4S] cluster</name>
        <dbReference type="ChEBI" id="CHEBI:49883"/>
    </cofactor>
    <text evidence="11">Binds 1 [4Fe-4S] cluster.</text>
</comment>
<evidence type="ECO:0000313" key="15">
    <source>
        <dbReference type="Proteomes" id="UP000252174"/>
    </source>
</evidence>
<dbReference type="InterPro" id="IPR027417">
    <property type="entry name" value="P-loop_NTPase"/>
</dbReference>
<dbReference type="SUPFAM" id="SSF52540">
    <property type="entry name" value="P-loop containing nucleoside triphosphate hydrolases"/>
    <property type="match status" value="1"/>
</dbReference>
<protein>
    <recommendedName>
        <fullName evidence="11">ATP-dependent DNA helicase DinG</fullName>
        <ecNumber evidence="11">5.6.2.3</ecNumber>
    </recommendedName>
    <alternativeName>
        <fullName evidence="11">DNA 5'-3' helicase DinG</fullName>
    </alternativeName>
</protein>
<feature type="binding site" evidence="11">
    <location>
        <position position="238"/>
    </location>
    <ligand>
        <name>[4Fe-4S] cluster</name>
        <dbReference type="ChEBI" id="CHEBI:49883"/>
    </ligand>
</feature>
<dbReference type="GO" id="GO:0006281">
    <property type="term" value="P:DNA repair"/>
    <property type="evidence" value="ECO:0007669"/>
    <property type="project" value="TreeGrafter"/>
</dbReference>
<keyword evidence="2 11" id="KW-0479">Metal-binding</keyword>
<keyword evidence="9 11" id="KW-0238">DNA-binding</keyword>
<dbReference type="SMART" id="SM00491">
    <property type="entry name" value="HELICc2"/>
    <property type="match status" value="1"/>
</dbReference>
<dbReference type="EMBL" id="QPJU01000002">
    <property type="protein sequence ID" value="RCX10795.1"/>
    <property type="molecule type" value="Genomic_DNA"/>
</dbReference>
<dbReference type="NCBIfam" id="NF008729">
    <property type="entry name" value="PRK11747.1"/>
    <property type="match status" value="1"/>
</dbReference>
<evidence type="ECO:0000256" key="8">
    <source>
        <dbReference type="ARBA" id="ARBA00023014"/>
    </source>
</evidence>
<keyword evidence="15" id="KW-1185">Reference proteome</keyword>
<feature type="binding site" evidence="11">
    <location>
        <position position="243"/>
    </location>
    <ligand>
        <name>[4Fe-4S] cluster</name>
        <dbReference type="ChEBI" id="CHEBI:49883"/>
    </ligand>
</feature>
<keyword evidence="10 11" id="KW-0413">Isomerase</keyword>
<comment type="caution">
    <text evidence="14">The sequence shown here is derived from an EMBL/GenBank/DDBJ whole genome shotgun (WGS) entry which is preliminary data.</text>
</comment>
<dbReference type="RefSeq" id="WP_114482382.1">
    <property type="nucleotide sequence ID" value="NZ_QPJU01000002.1"/>
</dbReference>
<keyword evidence="5 11" id="KW-0347">Helicase</keyword>
<dbReference type="GO" id="GO:0009432">
    <property type="term" value="P:SOS response"/>
    <property type="evidence" value="ECO:0007669"/>
    <property type="project" value="TreeGrafter"/>
</dbReference>
<keyword evidence="4 11" id="KW-0378">Hydrolase</keyword>
<dbReference type="Gene3D" id="3.40.50.300">
    <property type="entry name" value="P-loop containing nucleotide triphosphate hydrolases"/>
    <property type="match status" value="2"/>
</dbReference>
<accession>A0A369ANW0</accession>
<keyword evidence="6 11" id="KW-0067">ATP-binding</keyword>
<feature type="binding site" evidence="11">
    <location>
        <position position="249"/>
    </location>
    <ligand>
        <name>[4Fe-4S] cluster</name>
        <dbReference type="ChEBI" id="CHEBI:49883"/>
    </ligand>
</feature>
<keyword evidence="1 11" id="KW-0004">4Fe-4S</keyword>
<keyword evidence="7 11" id="KW-0408">Iron</keyword>
<evidence type="ECO:0000256" key="11">
    <source>
        <dbReference type="HAMAP-Rule" id="MF_02205"/>
    </source>
</evidence>
<evidence type="ECO:0000256" key="9">
    <source>
        <dbReference type="ARBA" id="ARBA00023125"/>
    </source>
</evidence>
<dbReference type="Pfam" id="PF13307">
    <property type="entry name" value="Helicase_C_2"/>
    <property type="match status" value="1"/>
</dbReference>
<evidence type="ECO:0000256" key="12">
    <source>
        <dbReference type="SAM" id="MobiDB-lite"/>
    </source>
</evidence>
<evidence type="ECO:0000256" key="7">
    <source>
        <dbReference type="ARBA" id="ARBA00023004"/>
    </source>
</evidence>
<dbReference type="GO" id="GO:0046872">
    <property type="term" value="F:metal ion binding"/>
    <property type="evidence" value="ECO:0007669"/>
    <property type="project" value="UniProtKB-KW"/>
</dbReference>
<evidence type="ECO:0000256" key="3">
    <source>
        <dbReference type="ARBA" id="ARBA00022741"/>
    </source>
</evidence>
<dbReference type="GO" id="GO:0033677">
    <property type="term" value="F:DNA/RNA helicase activity"/>
    <property type="evidence" value="ECO:0007669"/>
    <property type="project" value="TreeGrafter"/>
</dbReference>
<feature type="region of interest" description="Disordered" evidence="12">
    <location>
        <begin position="48"/>
        <end position="76"/>
    </location>
</feature>
<dbReference type="InterPro" id="IPR006555">
    <property type="entry name" value="ATP-dep_Helicase_C"/>
</dbReference>
<comment type="catalytic activity">
    <reaction evidence="11">
        <text>ATP + H2O = ADP + phosphate + H(+)</text>
        <dbReference type="Rhea" id="RHEA:13065"/>
        <dbReference type="ChEBI" id="CHEBI:15377"/>
        <dbReference type="ChEBI" id="CHEBI:15378"/>
        <dbReference type="ChEBI" id="CHEBI:30616"/>
        <dbReference type="ChEBI" id="CHEBI:43474"/>
        <dbReference type="ChEBI" id="CHEBI:456216"/>
        <dbReference type="EC" id="5.6.2.3"/>
    </reaction>
</comment>
<organism evidence="14 15">
    <name type="scientific">Extensimonas vulgaris</name>
    <dbReference type="NCBI Taxonomy" id="1031594"/>
    <lineage>
        <taxon>Bacteria</taxon>
        <taxon>Pseudomonadati</taxon>
        <taxon>Pseudomonadota</taxon>
        <taxon>Betaproteobacteria</taxon>
        <taxon>Burkholderiales</taxon>
        <taxon>Comamonadaceae</taxon>
        <taxon>Extensimonas</taxon>
    </lineage>
</organism>
<sequence length="782" mass="83224">MSSSEWAAAALQSFDAVVQATEGFRSRAGQRRMAEEVARVFSVATLGKGPGAESEAAPDKVPASDPPAAESAAESGANPGRAIAVIQAGTGVGKSLAYGAPAVALALARNTRVLISTATVALQEQLVHKDLPALAARLPQPFKFALAKGRGRYVCQLKLDRLAAPSGESGMAEDDFFPDEEAAARAAEPHHAAEARQQFYATLAQSLARGSWDGDRDALDPPPEAELWAPVAAEAASCTGKYCPAFAHCSYFEKRKELVGAQVIVVNHDLLLSSLGSRTLPELHNCLLVLDEAHHLPATALSQFASSMDLSRLGWIDRLTSRALRVATLVEVPQLAELPRHAAQLRQGAQDFGRCVLDHYGAALRPATQGASAGPGRAWGEGWSSARVRVPRGVLPEALVEPLNSLAASAAEYLSCLSAVAQALREAIRERPQEARTLSLLYAQVGTLAPRLEGLHACAQALLIEASAQRAQRTQGKDGAEGARGNAGPDVAAGGESAAAPYAKWFTLEGAGDFAVLRAHASPILPGPMLKARLWSEVRAAVLTSATLTSCGQFDFFLREAGLHGDAAVRTLEVPSPFDYSTQGTLIAAETRADPRDARAYGAEMVDALLHDLVHVQAGALVLFTSREQMRLAVEALPTALRGVVLVQNTLPRAQLLARHRTRVAAGEPSIIFGMQSFGEGLDLPGRLCESVFIAKLPFAPPDDPVGEARAEWLRAVGRDPFSELVVPATAIRLAQWVGRAIRTEQDQAHVYCYDRRLTRTAYGQRLLQGLPPFALRQRAAV</sequence>
<name>A0A369ANW0_9BURK</name>
<dbReference type="GO" id="GO:0016887">
    <property type="term" value="F:ATP hydrolysis activity"/>
    <property type="evidence" value="ECO:0007669"/>
    <property type="project" value="RHEA"/>
</dbReference>
<dbReference type="EC" id="5.6.2.3" evidence="11"/>
<evidence type="ECO:0000256" key="5">
    <source>
        <dbReference type="ARBA" id="ARBA00022806"/>
    </source>
</evidence>
<dbReference type="HAMAP" id="MF_02205">
    <property type="entry name" value="DinG_proteobact"/>
    <property type="match status" value="1"/>
</dbReference>
<evidence type="ECO:0000256" key="4">
    <source>
        <dbReference type="ARBA" id="ARBA00022801"/>
    </source>
</evidence>
<dbReference type="InterPro" id="IPR010614">
    <property type="entry name" value="RAD3-like_helicase_DEAD"/>
</dbReference>